<evidence type="ECO:0000256" key="4">
    <source>
        <dbReference type="ARBA" id="ARBA00022741"/>
    </source>
</evidence>
<accession>A0A1I7NEA7</accession>
<dbReference type="SUPFAM" id="SSF56235">
    <property type="entry name" value="N-terminal nucleophile aminohydrolases (Ntn hydrolases)"/>
    <property type="match status" value="1"/>
</dbReference>
<keyword evidence="13" id="KW-1185">Reference proteome</keyword>
<feature type="active site" description="For GATase activity" evidence="8">
    <location>
        <position position="2"/>
    </location>
</feature>
<proteinExistence type="inferred from homology"/>
<keyword evidence="6 8" id="KW-0315">Glutamine amidotransferase</keyword>
<evidence type="ECO:0000313" key="13">
    <source>
        <dbReference type="Proteomes" id="UP000199537"/>
    </source>
</evidence>
<dbReference type="InterPro" id="IPR051786">
    <property type="entry name" value="ASN_synthetase/amidase"/>
</dbReference>
<dbReference type="CDD" id="cd00712">
    <property type="entry name" value="AsnB"/>
    <property type="match status" value="1"/>
</dbReference>
<gene>
    <name evidence="12" type="ORF">SAMN05660895_1523</name>
</gene>
<dbReference type="EMBL" id="FPCJ01000001">
    <property type="protein sequence ID" value="SFV32994.1"/>
    <property type="molecule type" value="Genomic_DNA"/>
</dbReference>
<dbReference type="Gene3D" id="3.40.50.620">
    <property type="entry name" value="HUPs"/>
    <property type="match status" value="1"/>
</dbReference>
<evidence type="ECO:0000256" key="5">
    <source>
        <dbReference type="ARBA" id="ARBA00022840"/>
    </source>
</evidence>
<evidence type="ECO:0000256" key="2">
    <source>
        <dbReference type="ARBA" id="ARBA00005752"/>
    </source>
</evidence>
<feature type="binding site" evidence="9">
    <location>
        <position position="101"/>
    </location>
    <ligand>
        <name>L-glutamine</name>
        <dbReference type="ChEBI" id="CHEBI:58359"/>
    </ligand>
</feature>
<evidence type="ECO:0000256" key="7">
    <source>
        <dbReference type="ARBA" id="ARBA00048741"/>
    </source>
</evidence>
<dbReference type="InterPro" id="IPR017932">
    <property type="entry name" value="GATase_2_dom"/>
</dbReference>
<dbReference type="EC" id="6.3.5.4" evidence="3"/>
<dbReference type="InterPro" id="IPR029055">
    <property type="entry name" value="Ntn_hydrolases_N"/>
</dbReference>
<dbReference type="NCBIfam" id="TIGR01536">
    <property type="entry name" value="asn_synth_AEB"/>
    <property type="match status" value="1"/>
</dbReference>
<feature type="domain" description="Glutamine amidotransferase type-2" evidence="11">
    <location>
        <begin position="2"/>
        <end position="214"/>
    </location>
</feature>
<dbReference type="CDD" id="cd01991">
    <property type="entry name" value="Asn_synthase_B_C"/>
    <property type="match status" value="1"/>
</dbReference>
<feature type="site" description="Important for beta-aspartyl-AMP intermediate formation" evidence="10">
    <location>
        <position position="369"/>
    </location>
</feature>
<dbReference type="SUPFAM" id="SSF52402">
    <property type="entry name" value="Adenine nucleotide alpha hydrolases-like"/>
    <property type="match status" value="1"/>
</dbReference>
<sequence length="630" mass="72751">MCGISGFCDFQSSSSPDILRRMTDILQHRGPDDAGYAWFQTANASVGLGHRRLSILDLSQSGHQPMQFQHLTIIFNGEIYNFLEIRDILEKKGYSFQSRSDTEVLLKGFHCWGTDVLRYCIGMYAFAILDEHAQRLYLVRDRVGVKPLYYYWDDRLLLFASELKSFHTHPSFHPEIDPNTLALFLEYSYIPAPYTIFKNTYKLLPGHFFSINLATKETSLSCYWDVSSYYRSETLDLSPEEILQHTEELMLSSYQYRMVADVPVGVFLSGGYDSTSVAALLQTHSSNQMKTFTIGFDEQAFNEAADAKAIASYLGTDHHEWYVTAADAEGILPQIPDIYDEPFADNSVVPTILVSQFASREVKVVLSADGGDEIFGGYRKFNQSLYYTHAFPRWLQLSLSGIMKWISPELIPVLRDQYNFPTRYQKMLQIWKEGKPRNALKLISQYMTEKEVKTILAGEIETYSTAFDVNGFAFSDPINELLNIDIQTFLVDNNLVKVDRATMSVSIEGREPMLDHRLIEWLARIPGNMKISNGINKYLLKQIVHKYVPMHLMDRPKRPFIAPLTIWFKKQLSDKLIEFVNEDALNKTGLFHSRPIIQLRDAYLAGKKINYQKIWQILVFQMWYQKWMAR</sequence>
<dbReference type="GO" id="GO:0004066">
    <property type="term" value="F:asparagine synthase (glutamine-hydrolyzing) activity"/>
    <property type="evidence" value="ECO:0007669"/>
    <property type="project" value="UniProtKB-EC"/>
</dbReference>
<dbReference type="InterPro" id="IPR006426">
    <property type="entry name" value="Asn_synth_AEB"/>
</dbReference>
<dbReference type="Gene3D" id="3.60.20.10">
    <property type="entry name" value="Glutamine Phosphoribosylpyrophosphate, subunit 1, domain 1"/>
    <property type="match status" value="1"/>
</dbReference>
<evidence type="ECO:0000256" key="3">
    <source>
        <dbReference type="ARBA" id="ARBA00012737"/>
    </source>
</evidence>
<reference evidence="13" key="1">
    <citation type="submission" date="2016-10" db="EMBL/GenBank/DDBJ databases">
        <authorList>
            <person name="Varghese N."/>
            <person name="Submissions S."/>
        </authorList>
    </citation>
    <scope>NUCLEOTIDE SEQUENCE [LARGE SCALE GENOMIC DNA]</scope>
    <source>
        <strain evidence="13">DSM 14807</strain>
    </source>
</reference>
<dbReference type="InterPro" id="IPR033738">
    <property type="entry name" value="AsnB_N"/>
</dbReference>
<dbReference type="Proteomes" id="UP000199537">
    <property type="component" value="Unassembled WGS sequence"/>
</dbReference>
<comment type="pathway">
    <text evidence="1">Amino-acid biosynthesis; L-asparagine biosynthesis; L-asparagine from L-aspartate (L-Gln route): step 1/1.</text>
</comment>
<name>A0A1I7NEA7_9BACT</name>
<dbReference type="STRING" id="1393122.SAMN05660895_1523"/>
<evidence type="ECO:0000313" key="12">
    <source>
        <dbReference type="EMBL" id="SFV32994.1"/>
    </source>
</evidence>
<dbReference type="GO" id="GO:0006529">
    <property type="term" value="P:asparagine biosynthetic process"/>
    <property type="evidence" value="ECO:0007669"/>
    <property type="project" value="UniProtKB-KW"/>
</dbReference>
<evidence type="ECO:0000256" key="1">
    <source>
        <dbReference type="ARBA" id="ARBA00005187"/>
    </source>
</evidence>
<dbReference type="GO" id="GO:0005524">
    <property type="term" value="F:ATP binding"/>
    <property type="evidence" value="ECO:0007669"/>
    <property type="project" value="UniProtKB-KW"/>
</dbReference>
<keyword evidence="4 9" id="KW-0547">Nucleotide-binding</keyword>
<dbReference type="Pfam" id="PF13537">
    <property type="entry name" value="GATase_7"/>
    <property type="match status" value="1"/>
</dbReference>
<evidence type="ECO:0000256" key="6">
    <source>
        <dbReference type="ARBA" id="ARBA00022962"/>
    </source>
</evidence>
<dbReference type="GO" id="GO:0005829">
    <property type="term" value="C:cytosol"/>
    <property type="evidence" value="ECO:0007669"/>
    <property type="project" value="TreeGrafter"/>
</dbReference>
<evidence type="ECO:0000256" key="9">
    <source>
        <dbReference type="PIRSR" id="PIRSR001589-2"/>
    </source>
</evidence>
<keyword evidence="8" id="KW-0061">Asparagine biosynthesis</keyword>
<dbReference type="RefSeq" id="WP_092460966.1">
    <property type="nucleotide sequence ID" value="NZ_FPCJ01000001.1"/>
</dbReference>
<organism evidence="12 13">
    <name type="scientific">Thermoflavifilum thermophilum</name>
    <dbReference type="NCBI Taxonomy" id="1393122"/>
    <lineage>
        <taxon>Bacteria</taxon>
        <taxon>Pseudomonadati</taxon>
        <taxon>Bacteroidota</taxon>
        <taxon>Chitinophagia</taxon>
        <taxon>Chitinophagales</taxon>
        <taxon>Chitinophagaceae</taxon>
        <taxon>Thermoflavifilum</taxon>
    </lineage>
</organism>
<dbReference type="PANTHER" id="PTHR43284">
    <property type="entry name" value="ASPARAGINE SYNTHETASE (GLUTAMINE-HYDROLYZING)"/>
    <property type="match status" value="1"/>
</dbReference>
<dbReference type="OrthoDB" id="9763290at2"/>
<evidence type="ECO:0000256" key="8">
    <source>
        <dbReference type="PIRSR" id="PIRSR001589-1"/>
    </source>
</evidence>
<protein>
    <recommendedName>
        <fullName evidence="3">asparagine synthase (glutamine-hydrolyzing)</fullName>
        <ecNumber evidence="3">6.3.5.4</ecNumber>
    </recommendedName>
</protein>
<dbReference type="PROSITE" id="PS51278">
    <property type="entry name" value="GATASE_TYPE_2"/>
    <property type="match status" value="1"/>
</dbReference>
<dbReference type="InterPro" id="IPR001962">
    <property type="entry name" value="Asn_synthase"/>
</dbReference>
<evidence type="ECO:0000259" key="11">
    <source>
        <dbReference type="PROSITE" id="PS51278"/>
    </source>
</evidence>
<feature type="binding site" evidence="9">
    <location>
        <position position="294"/>
    </location>
    <ligand>
        <name>ATP</name>
        <dbReference type="ChEBI" id="CHEBI:30616"/>
    </ligand>
</feature>
<dbReference type="AlphaFoldDB" id="A0A1I7NEA7"/>
<comment type="similarity">
    <text evidence="2">Belongs to the asparagine synthetase family.</text>
</comment>
<keyword evidence="8" id="KW-0028">Amino-acid biosynthesis</keyword>
<dbReference type="Pfam" id="PF00733">
    <property type="entry name" value="Asn_synthase"/>
    <property type="match status" value="1"/>
</dbReference>
<comment type="catalytic activity">
    <reaction evidence="7">
        <text>L-aspartate + L-glutamine + ATP + H2O = L-asparagine + L-glutamate + AMP + diphosphate + H(+)</text>
        <dbReference type="Rhea" id="RHEA:12228"/>
        <dbReference type="ChEBI" id="CHEBI:15377"/>
        <dbReference type="ChEBI" id="CHEBI:15378"/>
        <dbReference type="ChEBI" id="CHEBI:29985"/>
        <dbReference type="ChEBI" id="CHEBI:29991"/>
        <dbReference type="ChEBI" id="CHEBI:30616"/>
        <dbReference type="ChEBI" id="CHEBI:33019"/>
        <dbReference type="ChEBI" id="CHEBI:58048"/>
        <dbReference type="ChEBI" id="CHEBI:58359"/>
        <dbReference type="ChEBI" id="CHEBI:456215"/>
        <dbReference type="EC" id="6.3.5.4"/>
    </reaction>
</comment>
<dbReference type="PANTHER" id="PTHR43284:SF1">
    <property type="entry name" value="ASPARAGINE SYNTHETASE"/>
    <property type="match status" value="1"/>
</dbReference>
<evidence type="ECO:0000256" key="10">
    <source>
        <dbReference type="PIRSR" id="PIRSR001589-3"/>
    </source>
</evidence>
<dbReference type="PIRSF" id="PIRSF001589">
    <property type="entry name" value="Asn_synthetase_glu-h"/>
    <property type="match status" value="1"/>
</dbReference>
<keyword evidence="5 9" id="KW-0067">ATP-binding</keyword>
<dbReference type="InterPro" id="IPR014729">
    <property type="entry name" value="Rossmann-like_a/b/a_fold"/>
</dbReference>